<comment type="caution">
    <text evidence="2">The sequence shown here is derived from an EMBL/GenBank/DDBJ whole genome shotgun (WGS) entry which is preliminary data.</text>
</comment>
<sequence>MKYILIIALLVLTITARQVHKNEDDALTKCMAKNCRKQAIACAKAKGCSDNLQNCANGLDQDQDLEKFDTCLQKVPQSYSLMECILDNCAEVERKSFAIESILKRMN</sequence>
<name>A0A8S1X6Z0_9CILI</name>
<reference evidence="2" key="1">
    <citation type="submission" date="2021-01" db="EMBL/GenBank/DDBJ databases">
        <authorList>
            <consortium name="Genoscope - CEA"/>
            <person name="William W."/>
        </authorList>
    </citation>
    <scope>NUCLEOTIDE SEQUENCE</scope>
</reference>
<gene>
    <name evidence="2" type="ORF">PPENT_87.1.T1140068</name>
</gene>
<proteinExistence type="predicted"/>
<evidence type="ECO:0000313" key="2">
    <source>
        <dbReference type="EMBL" id="CAD8197011.1"/>
    </source>
</evidence>
<feature type="chain" id="PRO_5035829355" evidence="1">
    <location>
        <begin position="17"/>
        <end position="107"/>
    </location>
</feature>
<keyword evidence="3" id="KW-1185">Reference proteome</keyword>
<evidence type="ECO:0000256" key="1">
    <source>
        <dbReference type="SAM" id="SignalP"/>
    </source>
</evidence>
<organism evidence="2 3">
    <name type="scientific">Paramecium pentaurelia</name>
    <dbReference type="NCBI Taxonomy" id="43138"/>
    <lineage>
        <taxon>Eukaryota</taxon>
        <taxon>Sar</taxon>
        <taxon>Alveolata</taxon>
        <taxon>Ciliophora</taxon>
        <taxon>Intramacronucleata</taxon>
        <taxon>Oligohymenophorea</taxon>
        <taxon>Peniculida</taxon>
        <taxon>Parameciidae</taxon>
        <taxon>Paramecium</taxon>
    </lineage>
</organism>
<feature type="signal peptide" evidence="1">
    <location>
        <begin position="1"/>
        <end position="16"/>
    </location>
</feature>
<evidence type="ECO:0000313" key="3">
    <source>
        <dbReference type="Proteomes" id="UP000689195"/>
    </source>
</evidence>
<dbReference type="Proteomes" id="UP000689195">
    <property type="component" value="Unassembled WGS sequence"/>
</dbReference>
<dbReference type="OrthoDB" id="317117at2759"/>
<keyword evidence="1" id="KW-0732">Signal</keyword>
<dbReference type="AlphaFoldDB" id="A0A8S1X6Z0"/>
<protein>
    <submittedName>
        <fullName evidence="2">Uncharacterized protein</fullName>
    </submittedName>
</protein>
<dbReference type="EMBL" id="CAJJDO010000114">
    <property type="protein sequence ID" value="CAD8197011.1"/>
    <property type="molecule type" value="Genomic_DNA"/>
</dbReference>
<accession>A0A8S1X6Z0</accession>